<evidence type="ECO:0000256" key="2">
    <source>
        <dbReference type="ARBA" id="ARBA00007487"/>
    </source>
</evidence>
<evidence type="ECO:0000256" key="13">
    <source>
        <dbReference type="ARBA" id="ARBA00048555"/>
    </source>
</evidence>
<dbReference type="PANTHER" id="PTHR12213">
    <property type="entry name" value="CORRINOID ADENOSYLTRANSFERASE"/>
    <property type="match status" value="1"/>
</dbReference>
<keyword evidence="18" id="KW-1185">Reference proteome</keyword>
<dbReference type="InterPro" id="IPR036451">
    <property type="entry name" value="CblAdoTrfase-like_sf"/>
</dbReference>
<dbReference type="GO" id="GO:0005524">
    <property type="term" value="F:ATP binding"/>
    <property type="evidence" value="ECO:0007669"/>
    <property type="project" value="UniProtKB-UniRule"/>
</dbReference>
<comment type="subunit">
    <text evidence="3">Homotrimer.</text>
</comment>
<evidence type="ECO:0000256" key="3">
    <source>
        <dbReference type="ARBA" id="ARBA00011233"/>
    </source>
</evidence>
<keyword evidence="7 15" id="KW-0808">Transferase</keyword>
<comment type="catalytic activity">
    <reaction evidence="13 15">
        <text>2 cob(II)yrinate a,c diamide + reduced [electron-transfer flavoprotein] + 2 ATP = 2 adenosylcob(III)yrinate a,c-diamide + 2 triphosphate + oxidized [electron-transfer flavoprotein] + 3 H(+)</text>
        <dbReference type="Rhea" id="RHEA:11528"/>
        <dbReference type="Rhea" id="RHEA-COMP:10685"/>
        <dbReference type="Rhea" id="RHEA-COMP:10686"/>
        <dbReference type="ChEBI" id="CHEBI:15378"/>
        <dbReference type="ChEBI" id="CHEBI:18036"/>
        <dbReference type="ChEBI" id="CHEBI:30616"/>
        <dbReference type="ChEBI" id="CHEBI:57692"/>
        <dbReference type="ChEBI" id="CHEBI:58307"/>
        <dbReference type="ChEBI" id="CHEBI:58503"/>
        <dbReference type="ChEBI" id="CHEBI:58537"/>
        <dbReference type="EC" id="2.5.1.17"/>
    </reaction>
</comment>
<accession>E0I6F3</accession>
<evidence type="ECO:0000256" key="15">
    <source>
        <dbReference type="RuleBase" id="RU366026"/>
    </source>
</evidence>
<dbReference type="OrthoDB" id="9778896at2"/>
<dbReference type="InterPro" id="IPR016030">
    <property type="entry name" value="CblAdoTrfase-like"/>
</dbReference>
<proteinExistence type="inferred from homology"/>
<dbReference type="SUPFAM" id="SSF89028">
    <property type="entry name" value="Cobalamin adenosyltransferase-like"/>
    <property type="match status" value="1"/>
</dbReference>
<dbReference type="eggNOG" id="COG2096">
    <property type="taxonomic scope" value="Bacteria"/>
</dbReference>
<dbReference type="STRING" id="717606.PaecuDRAFT_1225"/>
<dbReference type="NCBIfam" id="TIGR00636">
    <property type="entry name" value="PduO_Nterm"/>
    <property type="match status" value="1"/>
</dbReference>
<dbReference type="GO" id="GO:0008817">
    <property type="term" value="F:corrinoid adenosyltransferase activity"/>
    <property type="evidence" value="ECO:0007669"/>
    <property type="project" value="UniProtKB-UniRule"/>
</dbReference>
<dbReference type="PANTHER" id="PTHR12213:SF0">
    <property type="entry name" value="CORRINOID ADENOSYLTRANSFERASE MMAB"/>
    <property type="match status" value="1"/>
</dbReference>
<evidence type="ECO:0000256" key="10">
    <source>
        <dbReference type="ARBA" id="ARBA00031529"/>
    </source>
</evidence>
<dbReference type="EC" id="2.5.1.17" evidence="4 15"/>
<sequence length="194" mass="21149">MKLYTKSGDRGQTSVKGGRVMKNDARVEAYGTLDELNSFVGAAAAQAATLEPVRALAAELVEIQQELFDCGSDLAFASPAEDHYKVTADMTARLEGWIDAHADAAPEIRRFILPGGSALSASLHVCRTVCRRAERQIVTVAEAHQIPEEVLRYVNRLSDYFFAAARSANAALGEADTEYVRSAEVFRSAPRKEQ</sequence>
<protein>
    <recommendedName>
        <fullName evidence="5 15">Corrinoid adenosyltransferase</fullName>
        <ecNumber evidence="4 15">2.5.1.17</ecNumber>
    </recommendedName>
    <alternativeName>
        <fullName evidence="10 15">Cob(II)alamin adenosyltransferase</fullName>
    </alternativeName>
    <alternativeName>
        <fullName evidence="12 15">Cob(II)yrinic acid a,c-diamide adenosyltransferase</fullName>
    </alternativeName>
    <alternativeName>
        <fullName evidence="11 15">Cobinamide/cobalamin adenosyltransferase</fullName>
    </alternativeName>
</protein>
<evidence type="ECO:0000256" key="4">
    <source>
        <dbReference type="ARBA" id="ARBA00012454"/>
    </source>
</evidence>
<keyword evidence="8 15" id="KW-0547">Nucleotide-binding</keyword>
<comment type="pathway">
    <text evidence="1 15">Cofactor biosynthesis; adenosylcobalamin biosynthesis; adenosylcobalamin from cob(II)yrinate a,c-diamide: step 2/7.</text>
</comment>
<evidence type="ECO:0000256" key="1">
    <source>
        <dbReference type="ARBA" id="ARBA00005121"/>
    </source>
</evidence>
<dbReference type="Proteomes" id="UP000005387">
    <property type="component" value="Unassembled WGS sequence"/>
</dbReference>
<evidence type="ECO:0000313" key="18">
    <source>
        <dbReference type="Proteomes" id="UP000005387"/>
    </source>
</evidence>
<evidence type="ECO:0000256" key="7">
    <source>
        <dbReference type="ARBA" id="ARBA00022679"/>
    </source>
</evidence>
<dbReference type="InterPro" id="IPR029499">
    <property type="entry name" value="PduO-typ"/>
</dbReference>
<dbReference type="Gene3D" id="1.20.1200.10">
    <property type="entry name" value="Cobalamin adenosyltransferase-like"/>
    <property type="match status" value="1"/>
</dbReference>
<name>E0I6F3_9BACL</name>
<feature type="domain" description="Cobalamin adenosyltransferase-like" evidence="16">
    <location>
        <begin position="3"/>
        <end position="167"/>
    </location>
</feature>
<comment type="catalytic activity">
    <reaction evidence="14 15">
        <text>2 cob(II)alamin + reduced [electron-transfer flavoprotein] + 2 ATP = 2 adenosylcob(III)alamin + 2 triphosphate + oxidized [electron-transfer flavoprotein] + 3 H(+)</text>
        <dbReference type="Rhea" id="RHEA:28671"/>
        <dbReference type="Rhea" id="RHEA-COMP:10685"/>
        <dbReference type="Rhea" id="RHEA-COMP:10686"/>
        <dbReference type="ChEBI" id="CHEBI:15378"/>
        <dbReference type="ChEBI" id="CHEBI:16304"/>
        <dbReference type="ChEBI" id="CHEBI:18036"/>
        <dbReference type="ChEBI" id="CHEBI:18408"/>
        <dbReference type="ChEBI" id="CHEBI:30616"/>
        <dbReference type="ChEBI" id="CHEBI:57692"/>
        <dbReference type="ChEBI" id="CHEBI:58307"/>
        <dbReference type="EC" id="2.5.1.17"/>
    </reaction>
</comment>
<organism evidence="17 18">
    <name type="scientific">Paenibacillus curdlanolyticus YK9</name>
    <dbReference type="NCBI Taxonomy" id="717606"/>
    <lineage>
        <taxon>Bacteria</taxon>
        <taxon>Bacillati</taxon>
        <taxon>Bacillota</taxon>
        <taxon>Bacilli</taxon>
        <taxon>Bacillales</taxon>
        <taxon>Paenibacillaceae</taxon>
        <taxon>Paenibacillus</taxon>
    </lineage>
</organism>
<dbReference type="RefSeq" id="WP_006037240.1">
    <property type="nucleotide sequence ID" value="NZ_AEDD01000003.1"/>
</dbReference>
<evidence type="ECO:0000259" key="16">
    <source>
        <dbReference type="Pfam" id="PF01923"/>
    </source>
</evidence>
<evidence type="ECO:0000256" key="11">
    <source>
        <dbReference type="ARBA" id="ARBA00033334"/>
    </source>
</evidence>
<dbReference type="FunFam" id="1.20.1200.10:FF:000001">
    <property type="entry name" value="Cob(I)yrinic acid a,c-diamide adenosyltransferase"/>
    <property type="match status" value="1"/>
</dbReference>
<evidence type="ECO:0000256" key="8">
    <source>
        <dbReference type="ARBA" id="ARBA00022741"/>
    </source>
</evidence>
<evidence type="ECO:0000256" key="6">
    <source>
        <dbReference type="ARBA" id="ARBA00022573"/>
    </source>
</evidence>
<evidence type="ECO:0000256" key="12">
    <source>
        <dbReference type="ARBA" id="ARBA00033354"/>
    </source>
</evidence>
<evidence type="ECO:0000256" key="14">
    <source>
        <dbReference type="ARBA" id="ARBA00048692"/>
    </source>
</evidence>
<dbReference type="EMBL" id="AEDD01000003">
    <property type="protein sequence ID" value="EFM11619.1"/>
    <property type="molecule type" value="Genomic_DNA"/>
</dbReference>
<gene>
    <name evidence="17" type="ORF">PaecuDRAFT_1225</name>
</gene>
<dbReference type="AlphaFoldDB" id="E0I6F3"/>
<keyword evidence="6 15" id="KW-0169">Cobalamin biosynthesis</keyword>
<dbReference type="UniPathway" id="UPA00148">
    <property type="reaction ID" value="UER00233"/>
</dbReference>
<dbReference type="GO" id="GO:0009236">
    <property type="term" value="P:cobalamin biosynthetic process"/>
    <property type="evidence" value="ECO:0007669"/>
    <property type="project" value="UniProtKB-UniRule"/>
</dbReference>
<evidence type="ECO:0000313" key="17">
    <source>
        <dbReference type="EMBL" id="EFM11619.1"/>
    </source>
</evidence>
<evidence type="ECO:0000256" key="9">
    <source>
        <dbReference type="ARBA" id="ARBA00022840"/>
    </source>
</evidence>
<comment type="similarity">
    <text evidence="2 15">Belongs to the Cob(I)alamin adenosyltransferase family.</text>
</comment>
<evidence type="ECO:0000256" key="5">
    <source>
        <dbReference type="ARBA" id="ARBA00020963"/>
    </source>
</evidence>
<dbReference type="Pfam" id="PF01923">
    <property type="entry name" value="Cob_adeno_trans"/>
    <property type="match status" value="1"/>
</dbReference>
<keyword evidence="9 15" id="KW-0067">ATP-binding</keyword>
<reference evidence="17 18" key="1">
    <citation type="submission" date="2010-07" db="EMBL/GenBank/DDBJ databases">
        <title>The draft genome of Paenibacillus curdlanolyticus YK9.</title>
        <authorList>
            <consortium name="US DOE Joint Genome Institute (JGI-PGF)"/>
            <person name="Lucas S."/>
            <person name="Copeland A."/>
            <person name="Lapidus A."/>
            <person name="Cheng J.-F."/>
            <person name="Bruce D."/>
            <person name="Goodwin L."/>
            <person name="Pitluck S."/>
            <person name="Land M.L."/>
            <person name="Hauser L."/>
            <person name="Chang Y.-J."/>
            <person name="Jeffries C."/>
            <person name="Anderson I.J."/>
            <person name="Johnson E."/>
            <person name="Loganathan U."/>
            <person name="Mulhopadhyay B."/>
            <person name="Kyrpides N."/>
            <person name="Woyke T.J."/>
        </authorList>
    </citation>
    <scope>NUCLEOTIDE SEQUENCE [LARGE SCALE GENOMIC DNA]</scope>
    <source>
        <strain evidence="17 18">YK9</strain>
    </source>
</reference>